<dbReference type="EMBL" id="JAACJJ010000044">
    <property type="protein sequence ID" value="KAF5314454.1"/>
    <property type="molecule type" value="Genomic_DNA"/>
</dbReference>
<feature type="domain" description="OTU" evidence="8">
    <location>
        <begin position="97"/>
        <end position="305"/>
    </location>
</feature>
<dbReference type="OrthoDB" id="18915at2759"/>
<evidence type="ECO:0000256" key="1">
    <source>
        <dbReference type="ARBA" id="ARBA00000707"/>
    </source>
</evidence>
<dbReference type="Pfam" id="PF10275">
    <property type="entry name" value="Peptidase_C65"/>
    <property type="match status" value="1"/>
</dbReference>
<evidence type="ECO:0000256" key="5">
    <source>
        <dbReference type="ARBA" id="ARBA00022801"/>
    </source>
</evidence>
<dbReference type="AlphaFoldDB" id="A0A8H5B0T8"/>
<accession>A0A8H5B0T8</accession>
<dbReference type="PROSITE" id="PS50802">
    <property type="entry name" value="OTU"/>
    <property type="match status" value="1"/>
</dbReference>
<gene>
    <name evidence="9" type="ORF">D9619_011932</name>
</gene>
<keyword evidence="5" id="KW-0378">Hydrolase</keyword>
<protein>
    <recommendedName>
        <fullName evidence="2">ubiquitinyl hydrolase 1</fullName>
        <ecNumber evidence="2">3.4.19.12</ecNumber>
    </recommendedName>
</protein>
<evidence type="ECO:0000259" key="8">
    <source>
        <dbReference type="PROSITE" id="PS50802"/>
    </source>
</evidence>
<dbReference type="InterPro" id="IPR042467">
    <property type="entry name" value="Peptidase_C65_otubain_sub2"/>
</dbReference>
<dbReference type="Gene3D" id="1.20.1300.20">
    <property type="entry name" value="Peptidase C65 Otubain, subdomain 2"/>
    <property type="match status" value="1"/>
</dbReference>
<comment type="catalytic activity">
    <reaction evidence="1">
        <text>Thiol-dependent hydrolysis of ester, thioester, amide, peptide and isopeptide bonds formed by the C-terminal Gly of ubiquitin (a 76-residue protein attached to proteins as an intracellular targeting signal).</text>
        <dbReference type="EC" id="3.4.19.12"/>
    </reaction>
</comment>
<evidence type="ECO:0000256" key="7">
    <source>
        <dbReference type="SAM" id="MobiDB-lite"/>
    </source>
</evidence>
<dbReference type="PANTHER" id="PTHR12931">
    <property type="entry name" value="UBIQUITIN THIOLESTERASE PROTEIN OTUB"/>
    <property type="match status" value="1"/>
</dbReference>
<dbReference type="SUPFAM" id="SSF54001">
    <property type="entry name" value="Cysteine proteinases"/>
    <property type="match status" value="1"/>
</dbReference>
<dbReference type="GO" id="GO:0005634">
    <property type="term" value="C:nucleus"/>
    <property type="evidence" value="ECO:0007669"/>
    <property type="project" value="TreeGrafter"/>
</dbReference>
<dbReference type="InterPro" id="IPR042468">
    <property type="entry name" value="Peptidase_C65_otubain_sub1"/>
</dbReference>
<keyword evidence="4" id="KW-0833">Ubl conjugation pathway</keyword>
<evidence type="ECO:0000256" key="3">
    <source>
        <dbReference type="ARBA" id="ARBA00022670"/>
    </source>
</evidence>
<evidence type="ECO:0000256" key="2">
    <source>
        <dbReference type="ARBA" id="ARBA00012759"/>
    </source>
</evidence>
<dbReference type="GO" id="GO:0043130">
    <property type="term" value="F:ubiquitin binding"/>
    <property type="evidence" value="ECO:0007669"/>
    <property type="project" value="TreeGrafter"/>
</dbReference>
<evidence type="ECO:0000313" key="9">
    <source>
        <dbReference type="EMBL" id="KAF5314454.1"/>
    </source>
</evidence>
<dbReference type="InterPro" id="IPR003323">
    <property type="entry name" value="OTU_dom"/>
</dbReference>
<dbReference type="InterPro" id="IPR038765">
    <property type="entry name" value="Papain-like_cys_pep_sf"/>
</dbReference>
<dbReference type="Gene3D" id="3.30.200.60">
    <property type="entry name" value="Peptidase C65 Otubain, subdomain 1"/>
    <property type="match status" value="1"/>
</dbReference>
<dbReference type="CDD" id="cd22749">
    <property type="entry name" value="Otubain_C65"/>
    <property type="match status" value="1"/>
</dbReference>
<evidence type="ECO:0000256" key="6">
    <source>
        <dbReference type="ARBA" id="ARBA00022807"/>
    </source>
</evidence>
<evidence type="ECO:0000313" key="10">
    <source>
        <dbReference type="Proteomes" id="UP000567179"/>
    </source>
</evidence>
<organism evidence="9 10">
    <name type="scientific">Psilocybe cf. subviscida</name>
    <dbReference type="NCBI Taxonomy" id="2480587"/>
    <lineage>
        <taxon>Eukaryota</taxon>
        <taxon>Fungi</taxon>
        <taxon>Dikarya</taxon>
        <taxon>Basidiomycota</taxon>
        <taxon>Agaricomycotina</taxon>
        <taxon>Agaricomycetes</taxon>
        <taxon>Agaricomycetidae</taxon>
        <taxon>Agaricales</taxon>
        <taxon>Agaricineae</taxon>
        <taxon>Strophariaceae</taxon>
        <taxon>Psilocybe</taxon>
    </lineage>
</organism>
<feature type="region of interest" description="Disordered" evidence="7">
    <location>
        <begin position="1"/>
        <end position="33"/>
    </location>
</feature>
<dbReference type="Proteomes" id="UP000567179">
    <property type="component" value="Unassembled WGS sequence"/>
</dbReference>
<dbReference type="InterPro" id="IPR019400">
    <property type="entry name" value="Peptidase_C65_otubain"/>
</dbReference>
<keyword evidence="10" id="KW-1185">Reference proteome</keyword>
<reference evidence="9 10" key="1">
    <citation type="journal article" date="2020" name="ISME J.">
        <title>Uncovering the hidden diversity of litter-decomposition mechanisms in mushroom-forming fungi.</title>
        <authorList>
            <person name="Floudas D."/>
            <person name="Bentzer J."/>
            <person name="Ahren D."/>
            <person name="Johansson T."/>
            <person name="Persson P."/>
            <person name="Tunlid A."/>
        </authorList>
    </citation>
    <scope>NUCLEOTIDE SEQUENCE [LARGE SCALE GENOMIC DNA]</scope>
    <source>
        <strain evidence="9 10">CBS 101986</strain>
    </source>
</reference>
<dbReference type="GO" id="GO:0004843">
    <property type="term" value="F:cysteine-type deubiquitinase activity"/>
    <property type="evidence" value="ECO:0007669"/>
    <property type="project" value="UniProtKB-EC"/>
</dbReference>
<dbReference type="GO" id="GO:0071108">
    <property type="term" value="P:protein K48-linked deubiquitination"/>
    <property type="evidence" value="ECO:0007669"/>
    <property type="project" value="TreeGrafter"/>
</dbReference>
<keyword evidence="6" id="KW-0788">Thiol protease</keyword>
<comment type="caution">
    <text evidence="9">The sequence shown here is derived from an EMBL/GenBank/DDBJ whole genome shotgun (WGS) entry which is preliminary data.</text>
</comment>
<evidence type="ECO:0000256" key="4">
    <source>
        <dbReference type="ARBA" id="ARBA00022786"/>
    </source>
</evidence>
<name>A0A8H5B0T8_9AGAR</name>
<dbReference type="GO" id="GO:0006508">
    <property type="term" value="P:proteolysis"/>
    <property type="evidence" value="ECO:0007669"/>
    <property type="project" value="UniProtKB-KW"/>
</dbReference>
<dbReference type="EC" id="3.4.19.12" evidence="2"/>
<proteinExistence type="predicted"/>
<dbReference type="PANTHER" id="PTHR12931:SF15">
    <property type="entry name" value="UBIQUITIN THIOESTERASE OTUBAIN-LIKE"/>
    <property type="match status" value="1"/>
</dbReference>
<sequence length="307" mass="33911">MADTPQLLRTPTGLRKPVDLPPESDGQHDKPAFANKDLAGLSSAEVYNMNQDLLNESVPTRPLIDSLAPMSTLRSEYENGSAAFLKQIDWLIQHSFDHIQRTKGDGDCFYRSLGFAYVEGILNAADKNLAVGRSLSLLESTKSTLDAAGIEQFVYEDFYDALVSLVENIMKPGKDGVLTAAKLLQAFQEAEVSNAIVMALRLLTSAQIRQNRDDYEGFLVHPDTKDLMDVDSFCNNVVQALGKEADNVEIQALTSALQLNLDLAYLNGVRADGVDFVPFRNDPDKDCAPLVLLYRPGHYDILVRQSK</sequence>
<keyword evidence="3" id="KW-0645">Protease</keyword>